<dbReference type="AlphaFoldDB" id="A0A812KXS5"/>
<proteinExistence type="predicted"/>
<reference evidence="2" key="1">
    <citation type="submission" date="2021-02" db="EMBL/GenBank/DDBJ databases">
        <authorList>
            <person name="Dougan E. K."/>
            <person name="Rhodes N."/>
            <person name="Thang M."/>
            <person name="Chan C."/>
        </authorList>
    </citation>
    <scope>NUCLEOTIDE SEQUENCE</scope>
</reference>
<dbReference type="EMBL" id="CAJNDS010000864">
    <property type="protein sequence ID" value="CAE7238119.1"/>
    <property type="molecule type" value="Genomic_DNA"/>
</dbReference>
<evidence type="ECO:0000313" key="2">
    <source>
        <dbReference type="EMBL" id="CAE7238119.1"/>
    </source>
</evidence>
<gene>
    <name evidence="2" type="ORF">SNAT2548_LOCUS10421</name>
</gene>
<name>A0A812KXS5_9DINO</name>
<organism evidence="2 3">
    <name type="scientific">Symbiodinium natans</name>
    <dbReference type="NCBI Taxonomy" id="878477"/>
    <lineage>
        <taxon>Eukaryota</taxon>
        <taxon>Sar</taxon>
        <taxon>Alveolata</taxon>
        <taxon>Dinophyceae</taxon>
        <taxon>Suessiales</taxon>
        <taxon>Symbiodiniaceae</taxon>
        <taxon>Symbiodinium</taxon>
    </lineage>
</organism>
<keyword evidence="3" id="KW-1185">Reference proteome</keyword>
<feature type="compositionally biased region" description="Basic and acidic residues" evidence="1">
    <location>
        <begin position="30"/>
        <end position="48"/>
    </location>
</feature>
<feature type="compositionally biased region" description="Low complexity" evidence="1">
    <location>
        <begin position="53"/>
        <end position="93"/>
    </location>
</feature>
<dbReference type="Proteomes" id="UP000604046">
    <property type="component" value="Unassembled WGS sequence"/>
</dbReference>
<feature type="compositionally biased region" description="Pro residues" evidence="1">
    <location>
        <begin position="496"/>
        <end position="506"/>
    </location>
</feature>
<evidence type="ECO:0000313" key="3">
    <source>
        <dbReference type="Proteomes" id="UP000604046"/>
    </source>
</evidence>
<accession>A0A812KXS5</accession>
<feature type="region of interest" description="Disordered" evidence="1">
    <location>
        <begin position="439"/>
        <end position="528"/>
    </location>
</feature>
<evidence type="ECO:0000256" key="1">
    <source>
        <dbReference type="SAM" id="MobiDB-lite"/>
    </source>
</evidence>
<sequence length="561" mass="61174">MGARAATTDDAPRSGQTPSPARSDTPEFYPEIREAEELERMTLAELEQRQQMAAACAASPEAAPSGATGASAPALAPRSDSSESSSSTSSFEMSDGEAREALAAAAAERAMGARTIALVPTAVSDGEEDGEEDWGGWKVPKRSAFQAFCGLQQQIYRENGQESVYQLHMERNEPAPLAHGIYGSVDFLNELSRLGEPGYLAGMAAGRTDVIPLPPKDCEEEVVGVPPGYHSYMSPCYSHGLLYFGKPKVGDPPFMEHDDYLNLPFRRMDQAVLTTELEDHHAQILSQLTQAASAVDFGCNLKVITLVVNQLGESLTSNKSVHPKLLPMSYHLQQGHTFALYLLGLVNLYQENHEKYDIGHAERVTSETTPMWIQRCVWEIIGNVIKDEAKEHYSLEEYRASSKAARSKVFVRESWMELRGKPSEPPEVTGADYWNLHLVQGEPVGGPEPPSVPPLAVPTPPPIPPFRLPPRPPASVSGESNFEAWRLLDPSEAGLPPTPRSVPPTPESRLSVSPRRSRSPRRIPPNPELASIFASVRETIAVSESQLRDSSSSFPPVPPGL</sequence>
<comment type="caution">
    <text evidence="2">The sequence shown here is derived from an EMBL/GenBank/DDBJ whole genome shotgun (WGS) entry which is preliminary data.</text>
</comment>
<feature type="region of interest" description="Disordered" evidence="1">
    <location>
        <begin position="1"/>
        <end position="104"/>
    </location>
</feature>
<protein>
    <submittedName>
        <fullName evidence="2">Uncharacterized protein</fullName>
    </submittedName>
</protein>
<feature type="compositionally biased region" description="Pro residues" evidence="1">
    <location>
        <begin position="446"/>
        <end position="473"/>
    </location>
</feature>